<dbReference type="SUPFAM" id="SSF53822">
    <property type="entry name" value="Periplasmic binding protein-like I"/>
    <property type="match status" value="1"/>
</dbReference>
<dbReference type="InterPro" id="IPR051010">
    <property type="entry name" value="BCAA_transport"/>
</dbReference>
<dbReference type="EMBL" id="JAMPKM010000003">
    <property type="protein sequence ID" value="MEP0816975.1"/>
    <property type="molecule type" value="Genomic_DNA"/>
</dbReference>
<sequence>MSPKNETAVLAASLLITLGLLGAGAWWMTHRTPGSGISTLLNPKAGESPDAKLDSQQPIISFGEQTLSPGAPSPRKENGMKALAQESYDQAIGSFTAALKEQRNDPETLIFLNNARVGQRKSYAIAVVAPVNTDLNGALEIFRGVAQAQTEINRAGGINGTLLRVAIANDDNNPELAKRVAAALAENNQILGVVGHFASDASLAAGSVYEAEELVAISPVSTSVKLSGFSNYVFRTVPSDYVAARALADYMLSKLQQKNAAVFFNSQSNYSKSLKSEFVSSVLTRGGQVTAEFDLAEANFSAAKSIEQAVKQNAEVLMLAATTDSLDRALQVVQLNRKRLDVLGGDDVYTPKTLEIGGDAAAEMVLAVPWHINTDPTSPFPQESQKLWGGDVNWRTALAYDATQALFAALRQSPTRAGIQQALSSADFSTTGASGTIRFLPSGDRNASVQLVKIAPGSRSGTGYDFVPVPSQ</sequence>
<dbReference type="CDD" id="cd06268">
    <property type="entry name" value="PBP1_ABC_transporter_LIVBP-like"/>
    <property type="match status" value="1"/>
</dbReference>
<keyword evidence="2" id="KW-0732">Signal</keyword>
<dbReference type="Gene3D" id="3.40.50.2300">
    <property type="match status" value="2"/>
</dbReference>
<reference evidence="4 5" key="1">
    <citation type="submission" date="2022-04" db="EMBL/GenBank/DDBJ databases">
        <title>Positive selection, recombination, and allopatry shape intraspecific diversity of widespread and dominant cyanobacteria.</title>
        <authorList>
            <person name="Wei J."/>
            <person name="Shu W."/>
            <person name="Hu C."/>
        </authorList>
    </citation>
    <scope>NUCLEOTIDE SEQUENCE [LARGE SCALE GENOMIC DNA]</scope>
    <source>
        <strain evidence="4 5">GB2-A4</strain>
    </source>
</reference>
<dbReference type="Pfam" id="PF13458">
    <property type="entry name" value="Peripla_BP_6"/>
    <property type="match status" value="1"/>
</dbReference>
<dbReference type="PANTHER" id="PTHR30483">
    <property type="entry name" value="LEUCINE-SPECIFIC-BINDING PROTEIN"/>
    <property type="match status" value="1"/>
</dbReference>
<evidence type="ECO:0000256" key="1">
    <source>
        <dbReference type="ARBA" id="ARBA00010062"/>
    </source>
</evidence>
<name>A0ABV0J5G0_9CYAN</name>
<feature type="domain" description="Leucine-binding protein" evidence="3">
    <location>
        <begin position="143"/>
        <end position="442"/>
    </location>
</feature>
<dbReference type="InterPro" id="IPR028082">
    <property type="entry name" value="Peripla_BP_I"/>
</dbReference>
<evidence type="ECO:0000259" key="3">
    <source>
        <dbReference type="Pfam" id="PF13458"/>
    </source>
</evidence>
<organism evidence="4 5">
    <name type="scientific">Trichocoleus desertorum GB2-A4</name>
    <dbReference type="NCBI Taxonomy" id="2933944"/>
    <lineage>
        <taxon>Bacteria</taxon>
        <taxon>Bacillati</taxon>
        <taxon>Cyanobacteriota</taxon>
        <taxon>Cyanophyceae</taxon>
        <taxon>Leptolyngbyales</taxon>
        <taxon>Trichocoleusaceae</taxon>
        <taxon>Trichocoleus</taxon>
    </lineage>
</organism>
<dbReference type="RefSeq" id="WP_190439328.1">
    <property type="nucleotide sequence ID" value="NZ_JAMPKM010000003.1"/>
</dbReference>
<dbReference type="Proteomes" id="UP001464891">
    <property type="component" value="Unassembled WGS sequence"/>
</dbReference>
<evidence type="ECO:0000313" key="4">
    <source>
        <dbReference type="EMBL" id="MEP0816975.1"/>
    </source>
</evidence>
<proteinExistence type="inferred from homology"/>
<comment type="similarity">
    <text evidence="1">Belongs to the leucine-binding protein family.</text>
</comment>
<dbReference type="InterPro" id="IPR028081">
    <property type="entry name" value="Leu-bd"/>
</dbReference>
<keyword evidence="5" id="KW-1185">Reference proteome</keyword>
<gene>
    <name evidence="4" type="ORF">NC998_07685</name>
</gene>
<comment type="caution">
    <text evidence="4">The sequence shown here is derived from an EMBL/GenBank/DDBJ whole genome shotgun (WGS) entry which is preliminary data.</text>
</comment>
<protein>
    <submittedName>
        <fullName evidence="4">ABC transporter substrate-binding protein</fullName>
    </submittedName>
</protein>
<dbReference type="PANTHER" id="PTHR30483:SF6">
    <property type="entry name" value="PERIPLASMIC BINDING PROTEIN OF ABC TRANSPORTER FOR NATURAL AMINO ACIDS"/>
    <property type="match status" value="1"/>
</dbReference>
<evidence type="ECO:0000256" key="2">
    <source>
        <dbReference type="ARBA" id="ARBA00022729"/>
    </source>
</evidence>
<accession>A0ABV0J5G0</accession>
<evidence type="ECO:0000313" key="5">
    <source>
        <dbReference type="Proteomes" id="UP001464891"/>
    </source>
</evidence>